<dbReference type="Proteomes" id="UP000234681">
    <property type="component" value="Chromosome 9"/>
</dbReference>
<sequence length="70" mass="7901">MPAYTRDTRNEGENYQFSSHDGTRAVSRKSRLDYSQPLVLKNFTQLCGTRISDTIKGTDQGIGGMQREES</sequence>
<gene>
    <name evidence="2" type="ORF">rCG_24011</name>
</gene>
<name>A6JW60_RAT</name>
<feature type="compositionally biased region" description="Basic and acidic residues" evidence="1">
    <location>
        <begin position="1"/>
        <end position="12"/>
    </location>
</feature>
<organism evidence="2 3">
    <name type="scientific">Rattus norvegicus</name>
    <name type="common">Rat</name>
    <dbReference type="NCBI Taxonomy" id="10116"/>
    <lineage>
        <taxon>Eukaryota</taxon>
        <taxon>Metazoa</taxon>
        <taxon>Chordata</taxon>
        <taxon>Craniata</taxon>
        <taxon>Vertebrata</taxon>
        <taxon>Euteleostomi</taxon>
        <taxon>Mammalia</taxon>
        <taxon>Eutheria</taxon>
        <taxon>Euarchontoglires</taxon>
        <taxon>Glires</taxon>
        <taxon>Rodentia</taxon>
        <taxon>Myomorpha</taxon>
        <taxon>Muroidea</taxon>
        <taxon>Muridae</taxon>
        <taxon>Murinae</taxon>
        <taxon>Rattus</taxon>
    </lineage>
</organism>
<dbReference type="EMBL" id="CH474004">
    <property type="protein sequence ID" value="EDL75468.1"/>
    <property type="molecule type" value="Genomic_DNA"/>
</dbReference>
<protein>
    <submittedName>
        <fullName evidence="2">RCG24011</fullName>
    </submittedName>
</protein>
<feature type="region of interest" description="Disordered" evidence="1">
    <location>
        <begin position="1"/>
        <end position="29"/>
    </location>
</feature>
<accession>A6JW60</accession>
<dbReference type="AlphaFoldDB" id="A6JW60"/>
<evidence type="ECO:0000313" key="2">
    <source>
        <dbReference type="EMBL" id="EDL75468.1"/>
    </source>
</evidence>
<proteinExistence type="predicted"/>
<evidence type="ECO:0000313" key="3">
    <source>
        <dbReference type="Proteomes" id="UP000234681"/>
    </source>
</evidence>
<evidence type="ECO:0000256" key="1">
    <source>
        <dbReference type="SAM" id="MobiDB-lite"/>
    </source>
</evidence>
<reference evidence="3" key="1">
    <citation type="submission" date="2005-09" db="EMBL/GenBank/DDBJ databases">
        <authorList>
            <person name="Mural R.J."/>
            <person name="Li P.W."/>
            <person name="Adams M.D."/>
            <person name="Amanatides P.G."/>
            <person name="Baden-Tillson H."/>
            <person name="Barnstead M."/>
            <person name="Chin S.H."/>
            <person name="Dew I."/>
            <person name="Evans C.A."/>
            <person name="Ferriera S."/>
            <person name="Flanigan M."/>
            <person name="Fosler C."/>
            <person name="Glodek A."/>
            <person name="Gu Z."/>
            <person name="Holt R.A."/>
            <person name="Jennings D."/>
            <person name="Kraft C.L."/>
            <person name="Lu F."/>
            <person name="Nguyen T."/>
            <person name="Nusskern D.R."/>
            <person name="Pfannkoch C.M."/>
            <person name="Sitter C."/>
            <person name="Sutton G.G."/>
            <person name="Venter J.C."/>
            <person name="Wang Z."/>
            <person name="Woodage T."/>
            <person name="Zheng X.H."/>
            <person name="Zhong F."/>
        </authorList>
    </citation>
    <scope>NUCLEOTIDE SEQUENCE [LARGE SCALE GENOMIC DNA]</scope>
    <source>
        <strain>BN</strain>
        <strain evidence="3">Sprague-Dawley</strain>
    </source>
</reference>